<evidence type="ECO:0000313" key="2">
    <source>
        <dbReference type="EMBL" id="GGY66812.1"/>
    </source>
</evidence>
<keyword evidence="1" id="KW-1133">Transmembrane helix</keyword>
<keyword evidence="3" id="KW-1185">Reference proteome</keyword>
<evidence type="ECO:0000313" key="3">
    <source>
        <dbReference type="Proteomes" id="UP000600946"/>
    </source>
</evidence>
<proteinExistence type="predicted"/>
<dbReference type="EMBL" id="BMUU01000019">
    <property type="protein sequence ID" value="GGY66812.1"/>
    <property type="molecule type" value="Genomic_DNA"/>
</dbReference>
<reference evidence="3" key="1">
    <citation type="journal article" date="2019" name="Int. J. Syst. Evol. Microbiol.">
        <title>The Global Catalogue of Microorganisms (GCM) 10K type strain sequencing project: providing services to taxonomists for standard genome sequencing and annotation.</title>
        <authorList>
            <consortium name="The Broad Institute Genomics Platform"/>
            <consortium name="The Broad Institute Genome Sequencing Center for Infectious Disease"/>
            <person name="Wu L."/>
            <person name="Ma J."/>
        </authorList>
    </citation>
    <scope>NUCLEOTIDE SEQUENCE [LARGE SCALE GENOMIC DNA]</scope>
    <source>
        <strain evidence="3">JCM 4594</strain>
    </source>
</reference>
<sequence length="47" mass="4807">MGRYQVPGPLITDALVLTGALAVLVALLLATGARALFRDRALSRAGG</sequence>
<comment type="caution">
    <text evidence="2">The sequence shown here is derived from an EMBL/GenBank/DDBJ whole genome shotgun (WGS) entry which is preliminary data.</text>
</comment>
<gene>
    <name evidence="2" type="ORF">GCM10010326_71640</name>
</gene>
<feature type="transmembrane region" description="Helical" evidence="1">
    <location>
        <begin position="14"/>
        <end position="37"/>
    </location>
</feature>
<keyword evidence="1" id="KW-0472">Membrane</keyword>
<name>A0ABQ3AU36_9ACTN</name>
<dbReference type="RefSeq" id="WP_190029302.1">
    <property type="nucleotide sequence ID" value="NZ_BMUU01000019.1"/>
</dbReference>
<dbReference type="GeneID" id="96295023"/>
<organism evidence="2 3">
    <name type="scientific">Streptomyces xanthochromogenes</name>
    <dbReference type="NCBI Taxonomy" id="67384"/>
    <lineage>
        <taxon>Bacteria</taxon>
        <taxon>Bacillati</taxon>
        <taxon>Actinomycetota</taxon>
        <taxon>Actinomycetes</taxon>
        <taxon>Kitasatosporales</taxon>
        <taxon>Streptomycetaceae</taxon>
        <taxon>Streptomyces</taxon>
    </lineage>
</organism>
<protein>
    <submittedName>
        <fullName evidence="2">Uncharacterized protein</fullName>
    </submittedName>
</protein>
<accession>A0ABQ3AU36</accession>
<evidence type="ECO:0000256" key="1">
    <source>
        <dbReference type="SAM" id="Phobius"/>
    </source>
</evidence>
<dbReference type="Proteomes" id="UP000600946">
    <property type="component" value="Unassembled WGS sequence"/>
</dbReference>
<keyword evidence="1" id="KW-0812">Transmembrane</keyword>